<evidence type="ECO:0000313" key="1">
    <source>
        <dbReference type="EMBL" id="EFQ56148.1"/>
    </source>
</evidence>
<evidence type="ECO:0000313" key="2">
    <source>
        <dbReference type="Proteomes" id="UP000003812"/>
    </source>
</evidence>
<sequence length="43" mass="4997">MKVELSYEISNDVLTIKKVKNSVVSNNDFFSNYLKVAKFKKVK</sequence>
<dbReference type="AlphaFoldDB" id="E3CAV2"/>
<protein>
    <submittedName>
        <fullName evidence="1">Uncharacterized protein</fullName>
    </submittedName>
</protein>
<name>E3CAV2_STRPA</name>
<proteinExistence type="predicted"/>
<organism evidence="1 2">
    <name type="scientific">Streptococcus parasanguinis F0405</name>
    <dbReference type="NCBI Taxonomy" id="905067"/>
    <lineage>
        <taxon>Bacteria</taxon>
        <taxon>Bacillati</taxon>
        <taxon>Bacillota</taxon>
        <taxon>Bacilli</taxon>
        <taxon>Lactobacillales</taxon>
        <taxon>Streptococcaceae</taxon>
        <taxon>Streptococcus</taxon>
    </lineage>
</organism>
<dbReference type="Proteomes" id="UP000003812">
    <property type="component" value="Unassembled WGS sequence"/>
</dbReference>
<gene>
    <name evidence="1" type="ORF">HMPREF9626_0998</name>
</gene>
<comment type="caution">
    <text evidence="1">The sequence shown here is derived from an EMBL/GenBank/DDBJ whole genome shotgun (WGS) entry which is preliminary data.</text>
</comment>
<reference evidence="1 2" key="1">
    <citation type="submission" date="2010-10" db="EMBL/GenBank/DDBJ databases">
        <authorList>
            <person name="Durkin A.S."/>
            <person name="Madupu R."/>
            <person name="Torralba M."/>
            <person name="Gillis M."/>
            <person name="Methe B."/>
            <person name="Sutton G."/>
            <person name="Nelson K.E."/>
        </authorList>
    </citation>
    <scope>NUCLEOTIDE SEQUENCE [LARGE SCALE GENOMIC DNA]</scope>
    <source>
        <strain evidence="1 2">F0405</strain>
    </source>
</reference>
<dbReference type="EMBL" id="AEKM01000001">
    <property type="protein sequence ID" value="EFQ56148.1"/>
    <property type="molecule type" value="Genomic_DNA"/>
</dbReference>
<accession>E3CAV2</accession>